<keyword evidence="3" id="KW-0732">Signal</keyword>
<dbReference type="Proteomes" id="UP000656042">
    <property type="component" value="Unassembled WGS sequence"/>
</dbReference>
<keyword evidence="4" id="KW-0574">Periplasm</keyword>
<dbReference type="EMBL" id="BMMX01000006">
    <property type="protein sequence ID" value="GGK85963.1"/>
    <property type="molecule type" value="Genomic_DNA"/>
</dbReference>
<dbReference type="PANTHER" id="PTHR30222">
    <property type="entry name" value="SPERMIDINE/PUTRESCINE-BINDING PERIPLASMIC PROTEIN"/>
    <property type="match status" value="1"/>
</dbReference>
<evidence type="ECO:0000256" key="2">
    <source>
        <dbReference type="ARBA" id="ARBA00022448"/>
    </source>
</evidence>
<evidence type="ECO:0000256" key="3">
    <source>
        <dbReference type="ARBA" id="ARBA00022729"/>
    </source>
</evidence>
<reference evidence="5" key="2">
    <citation type="submission" date="2020-09" db="EMBL/GenBank/DDBJ databases">
        <authorList>
            <person name="Sun Q."/>
            <person name="Zhou Y."/>
        </authorList>
    </citation>
    <scope>NUCLEOTIDE SEQUENCE</scope>
    <source>
        <strain evidence="5">CGMCC 4.7299</strain>
    </source>
</reference>
<name>A0A8J3FNC0_9ACTN</name>
<dbReference type="GO" id="GO:0015846">
    <property type="term" value="P:polyamine transport"/>
    <property type="evidence" value="ECO:0007669"/>
    <property type="project" value="InterPro"/>
</dbReference>
<dbReference type="Gene3D" id="3.40.190.10">
    <property type="entry name" value="Periplasmic binding protein-like II"/>
    <property type="match status" value="2"/>
</dbReference>
<dbReference type="InterPro" id="IPR001188">
    <property type="entry name" value="Sperm_putr-bd"/>
</dbReference>
<keyword evidence="6" id="KW-1185">Reference proteome</keyword>
<gene>
    <name evidence="5" type="ORF">GCM10012284_20300</name>
</gene>
<keyword evidence="2" id="KW-0813">Transport</keyword>
<dbReference type="RefSeq" id="WP_189078885.1">
    <property type="nucleotide sequence ID" value="NZ_BMMX01000006.1"/>
</dbReference>
<sequence length="408" mass="44688">MRRPPLDPETRALLAALTPRPAAKRTTSRRAVLAGFGAAALAAVGGCGTEGTQQTEQSCTSTDTSATDKKLAFSNWPQYLDVDDADDNRHPTLDAFEKQTGIRVTYHEEINDNDQFFGKIQNQLAHCRPTGRDIIVLTSWLAGRLISLGWVQELDPAKIPNVRANLLPSLRSRATDPGGRHAVPWQGGLTGLAYNASVTKEVRTVDELLTRPDLKGKVTMLTELRDTMGLMLQSLGHDPAEFTEAQFDAALDKLRTAVDSGQIRRFTGNDYAPELQRGDIAACVGWSGDIIQLSAQDDRISFVAPDSGIMLFTDDMMVPNQAAHRSNAEALMNYYYEPETAAKLAAYVNYICPVQGAQDAMTKVDPDLADNPLIFPTPDLLGKAKEFMPLTEAQSRTYNEKFQTVIGT</sequence>
<dbReference type="CDD" id="cd13590">
    <property type="entry name" value="PBP2_PotD_PotF_like"/>
    <property type="match status" value="1"/>
</dbReference>
<evidence type="ECO:0000313" key="6">
    <source>
        <dbReference type="Proteomes" id="UP000656042"/>
    </source>
</evidence>
<evidence type="ECO:0000256" key="4">
    <source>
        <dbReference type="ARBA" id="ARBA00022764"/>
    </source>
</evidence>
<dbReference type="InterPro" id="IPR006059">
    <property type="entry name" value="SBP"/>
</dbReference>
<dbReference type="PRINTS" id="PR00909">
    <property type="entry name" value="SPERMDNBNDNG"/>
</dbReference>
<accession>A0A8J3FNC0</accession>
<protein>
    <submittedName>
        <fullName evidence="5">ABC transporter substrate-binding protein</fullName>
    </submittedName>
</protein>
<dbReference type="SUPFAM" id="SSF53850">
    <property type="entry name" value="Periplasmic binding protein-like II"/>
    <property type="match status" value="1"/>
</dbReference>
<dbReference type="PANTHER" id="PTHR30222:SF17">
    <property type="entry name" value="SPERMIDINE_PUTRESCINE-BINDING PERIPLASMIC PROTEIN"/>
    <property type="match status" value="1"/>
</dbReference>
<dbReference type="GO" id="GO:0019808">
    <property type="term" value="F:polyamine binding"/>
    <property type="evidence" value="ECO:0007669"/>
    <property type="project" value="InterPro"/>
</dbReference>
<comment type="caution">
    <text evidence="5">The sequence shown here is derived from an EMBL/GenBank/DDBJ whole genome shotgun (WGS) entry which is preliminary data.</text>
</comment>
<evidence type="ECO:0000256" key="1">
    <source>
        <dbReference type="ARBA" id="ARBA00004418"/>
    </source>
</evidence>
<dbReference type="Pfam" id="PF13416">
    <property type="entry name" value="SBP_bac_8"/>
    <property type="match status" value="1"/>
</dbReference>
<dbReference type="GO" id="GO:0042597">
    <property type="term" value="C:periplasmic space"/>
    <property type="evidence" value="ECO:0007669"/>
    <property type="project" value="UniProtKB-SubCell"/>
</dbReference>
<organism evidence="5 6">
    <name type="scientific">Mangrovihabitans endophyticus</name>
    <dbReference type="NCBI Taxonomy" id="1751298"/>
    <lineage>
        <taxon>Bacteria</taxon>
        <taxon>Bacillati</taxon>
        <taxon>Actinomycetota</taxon>
        <taxon>Actinomycetes</taxon>
        <taxon>Micromonosporales</taxon>
        <taxon>Micromonosporaceae</taxon>
        <taxon>Mangrovihabitans</taxon>
    </lineage>
</organism>
<comment type="subcellular location">
    <subcellularLocation>
        <location evidence="1">Periplasm</location>
    </subcellularLocation>
</comment>
<proteinExistence type="predicted"/>
<reference evidence="5" key="1">
    <citation type="journal article" date="2014" name="Int. J. Syst. Evol. Microbiol.">
        <title>Complete genome sequence of Corynebacterium casei LMG S-19264T (=DSM 44701T), isolated from a smear-ripened cheese.</title>
        <authorList>
            <consortium name="US DOE Joint Genome Institute (JGI-PGF)"/>
            <person name="Walter F."/>
            <person name="Albersmeier A."/>
            <person name="Kalinowski J."/>
            <person name="Ruckert C."/>
        </authorList>
    </citation>
    <scope>NUCLEOTIDE SEQUENCE</scope>
    <source>
        <strain evidence="5">CGMCC 4.7299</strain>
    </source>
</reference>
<dbReference type="AlphaFoldDB" id="A0A8J3FNC0"/>
<evidence type="ECO:0000313" key="5">
    <source>
        <dbReference type="EMBL" id="GGK85963.1"/>
    </source>
</evidence>